<evidence type="ECO:0000313" key="2">
    <source>
        <dbReference type="Proteomes" id="UP001280121"/>
    </source>
</evidence>
<accession>A0AAD9UAT1</accession>
<dbReference type="PANTHER" id="PTHR33116:SF70">
    <property type="entry name" value="NON-LTR RETROELEMENT REVERSE TRANSCRIPTASE-LIKE PROTEIN"/>
    <property type="match status" value="1"/>
</dbReference>
<dbReference type="AlphaFoldDB" id="A0AAD9UAT1"/>
<gene>
    <name evidence="1" type="ORF">Ddye_018300</name>
</gene>
<evidence type="ECO:0000313" key="1">
    <source>
        <dbReference type="EMBL" id="KAK2650811.1"/>
    </source>
</evidence>
<organism evidence="1 2">
    <name type="scientific">Dipteronia dyeriana</name>
    <dbReference type="NCBI Taxonomy" id="168575"/>
    <lineage>
        <taxon>Eukaryota</taxon>
        <taxon>Viridiplantae</taxon>
        <taxon>Streptophyta</taxon>
        <taxon>Embryophyta</taxon>
        <taxon>Tracheophyta</taxon>
        <taxon>Spermatophyta</taxon>
        <taxon>Magnoliopsida</taxon>
        <taxon>eudicotyledons</taxon>
        <taxon>Gunneridae</taxon>
        <taxon>Pentapetalae</taxon>
        <taxon>rosids</taxon>
        <taxon>malvids</taxon>
        <taxon>Sapindales</taxon>
        <taxon>Sapindaceae</taxon>
        <taxon>Hippocastanoideae</taxon>
        <taxon>Acereae</taxon>
        <taxon>Dipteronia</taxon>
    </lineage>
</organism>
<sequence>MSMLRSIIVHMVNEKYKLCENCLLAVGYFQKHFEEKQCTGEYLDLPLLLPKLNVCDLSILSNAVSEQEVKQSIFNVGRLKAPSPDGFPVIFFQKYWNCCKNDLINLVPNCFVKGRIPEVINQTLIFLISKVPNPTNMIQFRPISLCNTTYKEISVILVQGIRQFLPDIVSPNQVAFVLVLQDETMRECLDTFCELSGQHVSFLKSRIFCSSNGSTKNARILADVCGSPITTNLVNYLGVPLIHGCITNRTYKEILVQSQKKLASLKGVSLSFTRRCTLIKSVASALPIYAMKSIKLPVEVCSNVDKLN</sequence>
<comment type="caution">
    <text evidence="1">The sequence shown here is derived from an EMBL/GenBank/DDBJ whole genome shotgun (WGS) entry which is preliminary data.</text>
</comment>
<dbReference type="Proteomes" id="UP001280121">
    <property type="component" value="Unassembled WGS sequence"/>
</dbReference>
<dbReference type="EMBL" id="JANJYI010000005">
    <property type="protein sequence ID" value="KAK2650811.1"/>
    <property type="molecule type" value="Genomic_DNA"/>
</dbReference>
<protein>
    <recommendedName>
        <fullName evidence="3">Reverse transcriptase domain-containing protein</fullName>
    </recommendedName>
</protein>
<dbReference type="PANTHER" id="PTHR33116">
    <property type="entry name" value="REVERSE TRANSCRIPTASE ZINC-BINDING DOMAIN-CONTAINING PROTEIN-RELATED-RELATED"/>
    <property type="match status" value="1"/>
</dbReference>
<name>A0AAD9UAT1_9ROSI</name>
<evidence type="ECO:0008006" key="3">
    <source>
        <dbReference type="Google" id="ProtNLM"/>
    </source>
</evidence>
<proteinExistence type="predicted"/>
<reference evidence="1" key="1">
    <citation type="journal article" date="2023" name="Plant J.">
        <title>Genome sequences and population genomics provide insights into the demographic history, inbreeding, and mutation load of two 'living fossil' tree species of Dipteronia.</title>
        <authorList>
            <person name="Feng Y."/>
            <person name="Comes H.P."/>
            <person name="Chen J."/>
            <person name="Zhu S."/>
            <person name="Lu R."/>
            <person name="Zhang X."/>
            <person name="Li P."/>
            <person name="Qiu J."/>
            <person name="Olsen K.M."/>
            <person name="Qiu Y."/>
        </authorList>
    </citation>
    <scope>NUCLEOTIDE SEQUENCE</scope>
    <source>
        <strain evidence="1">KIB01</strain>
    </source>
</reference>
<keyword evidence="2" id="KW-1185">Reference proteome</keyword>